<dbReference type="AlphaFoldDB" id="A0A2M9R7K0"/>
<accession>A0A2M9R7K0</accession>
<feature type="domain" description="RNA polymerase sigma factor 70 region 4 type 2" evidence="6">
    <location>
        <begin position="118"/>
        <end position="168"/>
    </location>
</feature>
<dbReference type="PANTHER" id="PTHR43133:SF46">
    <property type="entry name" value="RNA POLYMERASE SIGMA-70 FACTOR ECF SUBFAMILY"/>
    <property type="match status" value="1"/>
</dbReference>
<evidence type="ECO:0000256" key="4">
    <source>
        <dbReference type="ARBA" id="ARBA00023163"/>
    </source>
</evidence>
<dbReference type="Pfam" id="PF04542">
    <property type="entry name" value="Sigma70_r2"/>
    <property type="match status" value="1"/>
</dbReference>
<evidence type="ECO:0000256" key="2">
    <source>
        <dbReference type="ARBA" id="ARBA00023015"/>
    </source>
</evidence>
<dbReference type="EMBL" id="NIPO01000001">
    <property type="protein sequence ID" value="PJR04683.1"/>
    <property type="molecule type" value="Genomic_DNA"/>
</dbReference>
<evidence type="ECO:0000259" key="6">
    <source>
        <dbReference type="Pfam" id="PF08281"/>
    </source>
</evidence>
<dbReference type="SUPFAM" id="SSF88946">
    <property type="entry name" value="Sigma2 domain of RNA polymerase sigma factors"/>
    <property type="match status" value="1"/>
</dbReference>
<keyword evidence="2" id="KW-0805">Transcription regulation</keyword>
<evidence type="ECO:0008006" key="9">
    <source>
        <dbReference type="Google" id="ProtNLM"/>
    </source>
</evidence>
<dbReference type="InterPro" id="IPR013249">
    <property type="entry name" value="RNA_pol_sigma70_r4_t2"/>
</dbReference>
<comment type="similarity">
    <text evidence="1">Belongs to the sigma-70 factor family. ECF subfamily.</text>
</comment>
<dbReference type="GO" id="GO:0003677">
    <property type="term" value="F:DNA binding"/>
    <property type="evidence" value="ECO:0007669"/>
    <property type="project" value="InterPro"/>
</dbReference>
<dbReference type="GO" id="GO:0006352">
    <property type="term" value="P:DNA-templated transcription initiation"/>
    <property type="evidence" value="ECO:0007669"/>
    <property type="project" value="InterPro"/>
</dbReference>
<gene>
    <name evidence="7" type="ORF">CDL10_09125</name>
</gene>
<comment type="caution">
    <text evidence="7">The sequence shown here is derived from an EMBL/GenBank/DDBJ whole genome shotgun (WGS) entry which is preliminary data.</text>
</comment>
<name>A0A2M9R7K0_9FLAO</name>
<evidence type="ECO:0000259" key="5">
    <source>
        <dbReference type="Pfam" id="PF04542"/>
    </source>
</evidence>
<dbReference type="InterPro" id="IPR039425">
    <property type="entry name" value="RNA_pol_sigma-70-like"/>
</dbReference>
<evidence type="ECO:0000313" key="8">
    <source>
        <dbReference type="Proteomes" id="UP000231960"/>
    </source>
</evidence>
<dbReference type="InterPro" id="IPR014284">
    <property type="entry name" value="RNA_pol_sigma-70_dom"/>
</dbReference>
<dbReference type="Proteomes" id="UP000231960">
    <property type="component" value="Unassembled WGS sequence"/>
</dbReference>
<dbReference type="Gene3D" id="1.10.10.10">
    <property type="entry name" value="Winged helix-like DNA-binding domain superfamily/Winged helix DNA-binding domain"/>
    <property type="match status" value="1"/>
</dbReference>
<dbReference type="Pfam" id="PF08281">
    <property type="entry name" value="Sigma70_r4_2"/>
    <property type="match status" value="1"/>
</dbReference>
<dbReference type="OrthoDB" id="1056775at2"/>
<keyword evidence="4" id="KW-0804">Transcription</keyword>
<sequence>MKSLALKFSEVQLIEQVIQQNRLAQKQLFEHFSPKMLGVCRQYTKNLHDAEEVMLHAFMKIFQHIGQFNNDGSFEGWIRQVMIRECISFLRQKKKLAFVDDINPNLLTKLHSEQDHSEDYQALIDALPNGCKHIFILYVIEGYKHHEISEMLHISVGTSKSQLAYAKKILKKHIKNTDDERF</sequence>
<protein>
    <recommendedName>
        <fullName evidence="9">RNA polymerase subunit sigma-70</fullName>
    </recommendedName>
</protein>
<dbReference type="SUPFAM" id="SSF88659">
    <property type="entry name" value="Sigma3 and sigma4 domains of RNA polymerase sigma factors"/>
    <property type="match status" value="1"/>
</dbReference>
<dbReference type="GO" id="GO:0016987">
    <property type="term" value="F:sigma factor activity"/>
    <property type="evidence" value="ECO:0007669"/>
    <property type="project" value="UniProtKB-KW"/>
</dbReference>
<dbReference type="InterPro" id="IPR013324">
    <property type="entry name" value="RNA_pol_sigma_r3/r4-like"/>
</dbReference>
<proteinExistence type="inferred from homology"/>
<evidence type="ECO:0000256" key="3">
    <source>
        <dbReference type="ARBA" id="ARBA00023082"/>
    </source>
</evidence>
<dbReference type="PANTHER" id="PTHR43133">
    <property type="entry name" value="RNA POLYMERASE ECF-TYPE SIGMA FACTO"/>
    <property type="match status" value="1"/>
</dbReference>
<keyword evidence="3" id="KW-0731">Sigma factor</keyword>
<evidence type="ECO:0000256" key="1">
    <source>
        <dbReference type="ARBA" id="ARBA00010641"/>
    </source>
</evidence>
<organism evidence="7 8">
    <name type="scientific">Avrilella dinanensis</name>
    <dbReference type="NCBI Taxonomy" id="2008672"/>
    <lineage>
        <taxon>Bacteria</taxon>
        <taxon>Pseudomonadati</taxon>
        <taxon>Bacteroidota</taxon>
        <taxon>Flavobacteriia</taxon>
        <taxon>Flavobacteriales</taxon>
        <taxon>Flavobacteriaceae</taxon>
        <taxon>Avrilella</taxon>
    </lineage>
</organism>
<feature type="domain" description="RNA polymerase sigma-70 region 2" evidence="5">
    <location>
        <begin position="28"/>
        <end position="95"/>
    </location>
</feature>
<evidence type="ECO:0000313" key="7">
    <source>
        <dbReference type="EMBL" id="PJR04683.1"/>
    </source>
</evidence>
<dbReference type="InterPro" id="IPR013325">
    <property type="entry name" value="RNA_pol_sigma_r2"/>
</dbReference>
<dbReference type="InterPro" id="IPR007627">
    <property type="entry name" value="RNA_pol_sigma70_r2"/>
</dbReference>
<keyword evidence="8" id="KW-1185">Reference proteome</keyword>
<dbReference type="InterPro" id="IPR036388">
    <property type="entry name" value="WH-like_DNA-bd_sf"/>
</dbReference>
<dbReference type="Gene3D" id="1.10.1740.10">
    <property type="match status" value="1"/>
</dbReference>
<dbReference type="NCBIfam" id="TIGR02937">
    <property type="entry name" value="sigma70-ECF"/>
    <property type="match status" value="1"/>
</dbReference>
<reference evidence="7 8" key="1">
    <citation type="submission" date="2017-06" db="EMBL/GenBank/DDBJ databases">
        <title>Description of Avrilella dinanensis gen. nov. sp. nov.</title>
        <authorList>
            <person name="Leyer C."/>
            <person name="Sassi M."/>
            <person name="Minet J."/>
            <person name="Kayal S."/>
            <person name="Cattoir V."/>
        </authorList>
    </citation>
    <scope>NUCLEOTIDE SEQUENCE [LARGE SCALE GENOMIC DNA]</scope>
    <source>
        <strain evidence="7 8">UR159</strain>
    </source>
</reference>